<accession>M5PR53</accession>
<dbReference type="RefSeq" id="WP_005987871.1">
    <property type="nucleotide sequence ID" value="NZ_AOSV01000029.1"/>
</dbReference>
<gene>
    <name evidence="1" type="ORF">PCS_02616</name>
</gene>
<organism evidence="1 2">
    <name type="scientific">Desulfocurvibacter africanus PCS</name>
    <dbReference type="NCBI Taxonomy" id="1262666"/>
    <lineage>
        <taxon>Bacteria</taxon>
        <taxon>Pseudomonadati</taxon>
        <taxon>Thermodesulfobacteriota</taxon>
        <taxon>Desulfovibrionia</taxon>
        <taxon>Desulfovibrionales</taxon>
        <taxon>Desulfovibrionaceae</taxon>
        <taxon>Desulfocurvibacter</taxon>
    </lineage>
</organism>
<sequence>MDNNLQTKTMPFEIMVPAGETLTFPASELISLEQCRGRAFLHVLSALPESGDVEEGYGAVQVEAGYSNVNDPSQLLQNPDESPVTEHPGYLPFQIYELLPTAYFGLKLTELSGQFNMVIKGVLSIQ</sequence>
<dbReference type="AlphaFoldDB" id="M5PR53"/>
<proteinExistence type="predicted"/>
<name>M5PR53_DESAF</name>
<comment type="caution">
    <text evidence="1">The sequence shown here is derived from an EMBL/GenBank/DDBJ whole genome shotgun (WGS) entry which is preliminary data.</text>
</comment>
<evidence type="ECO:0000313" key="2">
    <source>
        <dbReference type="Proteomes" id="UP000011922"/>
    </source>
</evidence>
<reference evidence="1 2" key="1">
    <citation type="journal article" date="2013" name="Genome Announc.">
        <title>Draft Genome Sequence for Desulfovibrio africanus Strain PCS.</title>
        <authorList>
            <person name="Brown S.D."/>
            <person name="Utturkar S.M."/>
            <person name="Arkin A.P."/>
            <person name="Deutschbauer A.M."/>
            <person name="Elias D.A."/>
            <person name="Hazen T.C."/>
            <person name="Chakraborty R."/>
        </authorList>
    </citation>
    <scope>NUCLEOTIDE SEQUENCE [LARGE SCALE GENOMIC DNA]</scope>
    <source>
        <strain evidence="1 2">PCS</strain>
    </source>
</reference>
<protein>
    <submittedName>
        <fullName evidence="1">Uncharacterized protein</fullName>
    </submittedName>
</protein>
<evidence type="ECO:0000313" key="1">
    <source>
        <dbReference type="EMBL" id="EMG36604.1"/>
    </source>
</evidence>
<dbReference type="EMBL" id="AOSV01000029">
    <property type="protein sequence ID" value="EMG36604.1"/>
    <property type="molecule type" value="Genomic_DNA"/>
</dbReference>
<dbReference type="PATRIC" id="fig|1262666.3.peg.2656"/>
<dbReference type="Proteomes" id="UP000011922">
    <property type="component" value="Unassembled WGS sequence"/>
</dbReference>